<reference evidence="2 3" key="1">
    <citation type="submission" date="2015-09" db="EMBL/GenBank/DDBJ databases">
        <title>Host preference determinants of Valsa canker pathogens revealed by comparative genomics.</title>
        <authorList>
            <person name="Yin Z."/>
            <person name="Huang L."/>
        </authorList>
    </citation>
    <scope>NUCLEOTIDE SEQUENCE [LARGE SCALE GENOMIC DNA]</scope>
    <source>
        <strain evidence="2 3">SXYLt</strain>
    </source>
</reference>
<evidence type="ECO:0000313" key="2">
    <source>
        <dbReference type="EMBL" id="ROW16830.1"/>
    </source>
</evidence>
<name>A0A423XK63_9PEZI</name>
<accession>A0A423XK63</accession>
<dbReference type="AntiFam" id="ANF00142">
    <property type="entry name" value="Shadow ORF (opposite yadG)"/>
</dbReference>
<evidence type="ECO:0000313" key="3">
    <source>
        <dbReference type="Proteomes" id="UP000285146"/>
    </source>
</evidence>
<keyword evidence="3" id="KW-1185">Reference proteome</keyword>
<evidence type="ECO:0000256" key="1">
    <source>
        <dbReference type="SAM" id="MobiDB-lite"/>
    </source>
</evidence>
<feature type="compositionally biased region" description="Low complexity" evidence="1">
    <location>
        <begin position="922"/>
        <end position="936"/>
    </location>
</feature>
<dbReference type="EMBL" id="LKEB01000004">
    <property type="protein sequence ID" value="ROW16830.1"/>
    <property type="molecule type" value="Genomic_DNA"/>
</dbReference>
<sequence length="1002" mass="104352">MGTRADLVSISMTDQAICLRGGDDLVAHGIELLLLIVVLLVQPGATALALDPVVSRRSHLTVQDGPNLLSQVLGELGVVSDDDDTTLELLDGLGQGTERVTVQVVGGLVKNDQVRSLPRASSQDNLDTLTTGETLHAGVRNQLVVETEVAAVSLNLLSDQRAELTRGESLLHVDLSNELLVRSKQLRTRQPLVVGSHHGHLTLVLLARVLDQSERALILVRVLELPTRVDTDNATLGTLDPEDLLGGKLIILSDDLVGTVHGLTVLTSLETPLDVLGWGLVQVVVDMGESMLLDVGNTDVLVGPDLTLGGDELTGQDVDQRGLASTVGADDSDTRSQRALEGDVLDLGLGSTGVLEGHPAGTQNGLGLGLDTLKETGFGERELDLGSTKLEVGPGLGVLLDELGQVTLVGLELEVTLVVDDVLADAVEETRVVRHNDGGAVGVLKVVLEPLNVLHVQVVSGLVKQQDVGVLEDGTAQSELHLPTTRERGNQTVNHVVSETEVVELAPDIRLGSLDLSLGQLLHGPLNSGHLGISSVQVVLDEHGLDLVLLGETLDLLVVDGTHEGGLSGTVGAAKTVASATLEAETGAVEQNLGTIGERELTLAEVRGLVVLVFLSSDGSGETGRGLLAQLLDDSLGLVVTDEDRDIGLELLSPRPGVRSLLVDQLASNGSDVLQHGGELVLGDGLVLGSQDVLEVSQDNVDLTVVGRLGDLAVLNVTDTLKGLESLLGLSTGLGVSKGLVVLLQTRQHLGQERSNHVGVVDKLAHVVNNDGRLSLDGSLALAETTVKKGNHESQSRLLDLGDKSGGTEQVNGLGDVLRLGDTLNQLRNEPLNILVGDKCAKLLHSLVGALLDLLLGVPHGLGNDGQQVDDTEGSLDGASLDELVEDVKDKHLLLPLLGISQRLVERANKVLDGVGVDGLSDGKTSGESSSLDGGDLVTGGGQDNGQKNDKVGLDVGRNLGVAGDGLDGTQCLLAGGGILLVGKLLLQRLDSPVKSHMLATD</sequence>
<dbReference type="OrthoDB" id="5239402at2759"/>
<dbReference type="AlphaFoldDB" id="A0A423XK63"/>
<organism evidence="2 3">
    <name type="scientific">Cytospora leucostoma</name>
    <dbReference type="NCBI Taxonomy" id="1230097"/>
    <lineage>
        <taxon>Eukaryota</taxon>
        <taxon>Fungi</taxon>
        <taxon>Dikarya</taxon>
        <taxon>Ascomycota</taxon>
        <taxon>Pezizomycotina</taxon>
        <taxon>Sordariomycetes</taxon>
        <taxon>Sordariomycetidae</taxon>
        <taxon>Diaporthales</taxon>
        <taxon>Cytosporaceae</taxon>
        <taxon>Cytospora</taxon>
    </lineage>
</organism>
<feature type="region of interest" description="Disordered" evidence="1">
    <location>
        <begin position="922"/>
        <end position="952"/>
    </location>
</feature>
<proteinExistence type="predicted"/>
<dbReference type="InParanoid" id="A0A423XK63"/>
<dbReference type="Proteomes" id="UP000285146">
    <property type="component" value="Unassembled WGS sequence"/>
</dbReference>
<gene>
    <name evidence="2" type="ORF">VPNG_01505</name>
</gene>
<protein>
    <submittedName>
        <fullName evidence="2">Uncharacterized protein</fullName>
    </submittedName>
</protein>
<comment type="caution">
    <text evidence="2">The sequence shown here is derived from an EMBL/GenBank/DDBJ whole genome shotgun (WGS) entry which is preliminary data.</text>
</comment>